<proteinExistence type="predicted"/>
<dbReference type="EMBL" id="JBHRXP010000003">
    <property type="protein sequence ID" value="MFC3580151.1"/>
    <property type="molecule type" value="Genomic_DNA"/>
</dbReference>
<dbReference type="InterPro" id="IPR002575">
    <property type="entry name" value="Aminoglycoside_PTrfase"/>
</dbReference>
<dbReference type="Pfam" id="PF01636">
    <property type="entry name" value="APH"/>
    <property type="match status" value="1"/>
</dbReference>
<evidence type="ECO:0000259" key="1">
    <source>
        <dbReference type="Pfam" id="PF01636"/>
    </source>
</evidence>
<comment type="caution">
    <text evidence="2">The sequence shown here is derived from an EMBL/GenBank/DDBJ whole genome shotgun (WGS) entry which is preliminary data.</text>
</comment>
<organism evidence="2 3">
    <name type="scientific">Sphingomonas hylomeconis</name>
    <dbReference type="NCBI Taxonomy" id="1395958"/>
    <lineage>
        <taxon>Bacteria</taxon>
        <taxon>Pseudomonadati</taxon>
        <taxon>Pseudomonadota</taxon>
        <taxon>Alphaproteobacteria</taxon>
        <taxon>Sphingomonadales</taxon>
        <taxon>Sphingomonadaceae</taxon>
        <taxon>Sphingomonas</taxon>
    </lineage>
</organism>
<keyword evidence="3" id="KW-1185">Reference proteome</keyword>
<accession>A0ABV7SVJ7</accession>
<dbReference type="Proteomes" id="UP001595713">
    <property type="component" value="Unassembled WGS sequence"/>
</dbReference>
<protein>
    <submittedName>
        <fullName evidence="2">Aminoglycoside phosphotransferase family protein</fullName>
    </submittedName>
</protein>
<evidence type="ECO:0000313" key="3">
    <source>
        <dbReference type="Proteomes" id="UP001595713"/>
    </source>
</evidence>
<feature type="domain" description="Aminoglycoside phosphotransferase" evidence="1">
    <location>
        <begin position="27"/>
        <end position="215"/>
    </location>
</feature>
<dbReference type="InterPro" id="IPR011009">
    <property type="entry name" value="Kinase-like_dom_sf"/>
</dbReference>
<evidence type="ECO:0000313" key="2">
    <source>
        <dbReference type="EMBL" id="MFC3580151.1"/>
    </source>
</evidence>
<gene>
    <name evidence="2" type="ORF">ACFONA_08220</name>
</gene>
<dbReference type="SUPFAM" id="SSF56112">
    <property type="entry name" value="Protein kinase-like (PK-like)"/>
    <property type="match status" value="1"/>
</dbReference>
<name>A0ABV7SVJ7_9SPHN</name>
<dbReference type="RefSeq" id="WP_261295373.1">
    <property type="nucleotide sequence ID" value="NZ_JANQBK010000015.1"/>
</dbReference>
<reference evidence="3" key="1">
    <citation type="journal article" date="2019" name="Int. J. Syst. Evol. Microbiol.">
        <title>The Global Catalogue of Microorganisms (GCM) 10K type strain sequencing project: providing services to taxonomists for standard genome sequencing and annotation.</title>
        <authorList>
            <consortium name="The Broad Institute Genomics Platform"/>
            <consortium name="The Broad Institute Genome Sequencing Center for Infectious Disease"/>
            <person name="Wu L."/>
            <person name="Ma J."/>
        </authorList>
    </citation>
    <scope>NUCLEOTIDE SEQUENCE [LARGE SCALE GENOMIC DNA]</scope>
    <source>
        <strain evidence="3">KCTC 42739</strain>
    </source>
</reference>
<dbReference type="Gene3D" id="3.90.1200.10">
    <property type="match status" value="1"/>
</dbReference>
<sequence length="295" mass="32870">MIDHPAFADCRSILPLSGFSGALIALIRDDAGRQFVRKVAEQPGNSERLRRQATRQGDLERWLDGVARVPAIDRDGVADDCYWFDMSFAPGRDGVTFLFDASRAQQRAFITKVHGVVERLASLGVSDATVDVAAAAKHKIDEIKTRLGTADHATLDRLELHFRSAPTALPATVAHGDLTLENIIVAGDGSITLIDTIDSPFDHYWNDLAKLFQDLEGRWFQHRGKRLPIALSWDLRQQLFAAARAMDPGYASHHYLMLALVFARILPYAKSAADTAFVEHRLATFLDQHERSVER</sequence>